<dbReference type="EMBL" id="CAJHOF010000020">
    <property type="protein sequence ID" value="CAD7289670.1"/>
    <property type="molecule type" value="Genomic_DNA"/>
</dbReference>
<evidence type="ECO:0000313" key="1">
    <source>
        <dbReference type="EMBL" id="CAD7289670.1"/>
    </source>
</evidence>
<comment type="caution">
    <text evidence="1">The sequence shown here is derived from an EMBL/GenBank/DDBJ whole genome shotgun (WGS) entry which is preliminary data.</text>
</comment>
<evidence type="ECO:0000313" key="2">
    <source>
        <dbReference type="Proteomes" id="UP000789803"/>
    </source>
</evidence>
<proteinExistence type="predicted"/>
<organism evidence="1 2">
    <name type="scientific">Campylobacter majalis</name>
    <dbReference type="NCBI Taxonomy" id="2790656"/>
    <lineage>
        <taxon>Bacteria</taxon>
        <taxon>Pseudomonadati</taxon>
        <taxon>Campylobacterota</taxon>
        <taxon>Epsilonproteobacteria</taxon>
        <taxon>Campylobacterales</taxon>
        <taxon>Campylobacteraceae</taxon>
        <taxon>Campylobacter</taxon>
    </lineage>
</organism>
<gene>
    <name evidence="1" type="ORF">LMG7974_01747</name>
</gene>
<reference evidence="1 2" key="1">
    <citation type="submission" date="2020-11" db="EMBL/GenBank/DDBJ databases">
        <authorList>
            <person name="Peeters C."/>
        </authorList>
    </citation>
    <scope>NUCLEOTIDE SEQUENCE [LARGE SCALE GENOMIC DNA]</scope>
    <source>
        <strain evidence="1 2">LMG 7974</strain>
    </source>
</reference>
<sequence>MINFVFRAYIKIEQSYALCHLLSLKNAILNQLKTLKAGILLHTNTFFNKYQRNFKESF</sequence>
<protein>
    <submittedName>
        <fullName evidence="1">Uncharacterized protein</fullName>
    </submittedName>
</protein>
<dbReference type="Proteomes" id="UP000789803">
    <property type="component" value="Unassembled WGS sequence"/>
</dbReference>
<keyword evidence="2" id="KW-1185">Reference proteome</keyword>
<name>A0ABN7KB35_9BACT</name>
<accession>A0ABN7KB35</accession>